<evidence type="ECO:0000313" key="4">
    <source>
        <dbReference type="Proteomes" id="UP001329825"/>
    </source>
</evidence>
<evidence type="ECO:0000313" key="3">
    <source>
        <dbReference type="EMBL" id="WRT66353.1"/>
    </source>
</evidence>
<accession>A0ABZ1CX80</accession>
<evidence type="ECO:0000256" key="1">
    <source>
        <dbReference type="SAM" id="MobiDB-lite"/>
    </source>
</evidence>
<feature type="transmembrane region" description="Helical" evidence="2">
    <location>
        <begin position="35"/>
        <end position="55"/>
    </location>
</feature>
<dbReference type="RefSeq" id="XP_062791093.1">
    <property type="nucleotide sequence ID" value="XM_062935042.1"/>
</dbReference>
<dbReference type="Proteomes" id="UP001329825">
    <property type="component" value="Chromosome 4"/>
</dbReference>
<keyword evidence="2" id="KW-0812">Transmembrane</keyword>
<keyword evidence="2" id="KW-0472">Membrane</keyword>
<protein>
    <submittedName>
        <fullName evidence="3">Uncharacterized protein</fullName>
    </submittedName>
</protein>
<organism evidence="3 4">
    <name type="scientific">Kwoniella shivajii</name>
    <dbReference type="NCBI Taxonomy" id="564305"/>
    <lineage>
        <taxon>Eukaryota</taxon>
        <taxon>Fungi</taxon>
        <taxon>Dikarya</taxon>
        <taxon>Basidiomycota</taxon>
        <taxon>Agaricomycotina</taxon>
        <taxon>Tremellomycetes</taxon>
        <taxon>Tremellales</taxon>
        <taxon>Cryptococcaceae</taxon>
        <taxon>Kwoniella</taxon>
    </lineage>
</organism>
<evidence type="ECO:0000256" key="2">
    <source>
        <dbReference type="SAM" id="Phobius"/>
    </source>
</evidence>
<feature type="compositionally biased region" description="Basic and acidic residues" evidence="1">
    <location>
        <begin position="94"/>
        <end position="105"/>
    </location>
</feature>
<sequence length="118" mass="13438">MSTQEGVLQISSDPTIILTQMMNQMNDDFARRRRVYDLLILAIGVAIGILLYSLAHDLIIHPEGCALSPLDREDDQWDLEKQSSKVTRNNLQSKESKTSKGSEKEEKKYMLIDISEKV</sequence>
<proteinExistence type="predicted"/>
<keyword evidence="2" id="KW-1133">Transmembrane helix</keyword>
<dbReference type="EMBL" id="CP141884">
    <property type="protein sequence ID" value="WRT66353.1"/>
    <property type="molecule type" value="Genomic_DNA"/>
</dbReference>
<reference evidence="3 4" key="1">
    <citation type="submission" date="2024-01" db="EMBL/GenBank/DDBJ databases">
        <title>Comparative genomics of Cryptococcus and Kwoniella reveals pathogenesis evolution and contrasting modes of karyotype evolution via chromosome fusion or intercentromeric recombination.</title>
        <authorList>
            <person name="Coelho M.A."/>
            <person name="David-Palma M."/>
            <person name="Shea T."/>
            <person name="Bowers K."/>
            <person name="McGinley-Smith S."/>
            <person name="Mohammad A.W."/>
            <person name="Gnirke A."/>
            <person name="Yurkov A.M."/>
            <person name="Nowrousian M."/>
            <person name="Sun S."/>
            <person name="Cuomo C.A."/>
            <person name="Heitman J."/>
        </authorList>
    </citation>
    <scope>NUCLEOTIDE SEQUENCE [LARGE SCALE GENOMIC DNA]</scope>
    <source>
        <strain evidence="3">CBS 11374</strain>
    </source>
</reference>
<dbReference type="GeneID" id="87955439"/>
<feature type="region of interest" description="Disordered" evidence="1">
    <location>
        <begin position="78"/>
        <end position="105"/>
    </location>
</feature>
<gene>
    <name evidence="3" type="ORF">IL334_003308</name>
</gene>
<name>A0ABZ1CX80_9TREE</name>
<keyword evidence="4" id="KW-1185">Reference proteome</keyword>